<comment type="caution">
    <text evidence="3">The sequence shown here is derived from an EMBL/GenBank/DDBJ whole genome shotgun (WGS) entry which is preliminary data.</text>
</comment>
<evidence type="ECO:0000256" key="1">
    <source>
        <dbReference type="SAM" id="MobiDB-lite"/>
    </source>
</evidence>
<keyword evidence="4" id="KW-1185">Reference proteome</keyword>
<accession>A0AA38P249</accession>
<protein>
    <recommendedName>
        <fullName evidence="5">Endoplasmic reticulum-based factor for assembly of V-ATPase</fullName>
    </recommendedName>
</protein>
<dbReference type="Proteomes" id="UP001163846">
    <property type="component" value="Unassembled WGS sequence"/>
</dbReference>
<evidence type="ECO:0008006" key="5">
    <source>
        <dbReference type="Google" id="ProtNLM"/>
    </source>
</evidence>
<gene>
    <name evidence="3" type="ORF">F5878DRAFT_544325</name>
</gene>
<feature type="region of interest" description="Disordered" evidence="1">
    <location>
        <begin position="92"/>
        <end position="114"/>
    </location>
</feature>
<feature type="transmembrane region" description="Helical" evidence="2">
    <location>
        <begin position="119"/>
        <end position="140"/>
    </location>
</feature>
<sequence length="230" mass="25726">MSSEHSVLSNVNISLETHLISALKPLLPILDPALSTQLSQYLSKPTDIIPYDLLLSVSRWSRSPEGSRVLRASSLDPKTYSMIALLAGTTTSPERKFGPYQPPQEPEQAAAQKNRERKAITTIINGVLSVIGSGAAAWIGSERTSWRQEWRVLFAFFVAAIVAISETVLYILWQSRSYSSPSEANKIQRYIRAKKVDNEPDTPRAETTDNRDVQQDGLRLRLQTRFPSNN</sequence>
<dbReference type="AlphaFoldDB" id="A0AA38P249"/>
<dbReference type="EMBL" id="MU806486">
    <property type="protein sequence ID" value="KAJ3834775.1"/>
    <property type="molecule type" value="Genomic_DNA"/>
</dbReference>
<evidence type="ECO:0000313" key="4">
    <source>
        <dbReference type="Proteomes" id="UP001163846"/>
    </source>
</evidence>
<evidence type="ECO:0000256" key="2">
    <source>
        <dbReference type="SAM" id="Phobius"/>
    </source>
</evidence>
<feature type="region of interest" description="Disordered" evidence="1">
    <location>
        <begin position="194"/>
        <end position="213"/>
    </location>
</feature>
<proteinExistence type="predicted"/>
<organism evidence="3 4">
    <name type="scientific">Lentinula raphanica</name>
    <dbReference type="NCBI Taxonomy" id="153919"/>
    <lineage>
        <taxon>Eukaryota</taxon>
        <taxon>Fungi</taxon>
        <taxon>Dikarya</taxon>
        <taxon>Basidiomycota</taxon>
        <taxon>Agaricomycotina</taxon>
        <taxon>Agaricomycetes</taxon>
        <taxon>Agaricomycetidae</taxon>
        <taxon>Agaricales</taxon>
        <taxon>Marasmiineae</taxon>
        <taxon>Omphalotaceae</taxon>
        <taxon>Lentinula</taxon>
    </lineage>
</organism>
<evidence type="ECO:0000313" key="3">
    <source>
        <dbReference type="EMBL" id="KAJ3834775.1"/>
    </source>
</evidence>
<keyword evidence="2" id="KW-0472">Membrane</keyword>
<keyword evidence="2" id="KW-1133">Transmembrane helix</keyword>
<dbReference type="Pfam" id="PF11712">
    <property type="entry name" value="Vma12"/>
    <property type="match status" value="1"/>
</dbReference>
<reference evidence="3" key="1">
    <citation type="submission" date="2022-08" db="EMBL/GenBank/DDBJ databases">
        <authorList>
            <consortium name="DOE Joint Genome Institute"/>
            <person name="Min B."/>
            <person name="Riley R."/>
            <person name="Sierra-Patev S."/>
            <person name="Naranjo-Ortiz M."/>
            <person name="Looney B."/>
            <person name="Konkel Z."/>
            <person name="Slot J.C."/>
            <person name="Sakamoto Y."/>
            <person name="Steenwyk J.L."/>
            <person name="Rokas A."/>
            <person name="Carro J."/>
            <person name="Camarero S."/>
            <person name="Ferreira P."/>
            <person name="Molpeceres G."/>
            <person name="Ruiz-Duenas F.J."/>
            <person name="Serrano A."/>
            <person name="Henrissat B."/>
            <person name="Drula E."/>
            <person name="Hughes K.W."/>
            <person name="Mata J.L."/>
            <person name="Ishikawa N.K."/>
            <person name="Vargas-Isla R."/>
            <person name="Ushijima S."/>
            <person name="Smith C.A."/>
            <person name="Ahrendt S."/>
            <person name="Andreopoulos W."/>
            <person name="He G."/>
            <person name="Labutti K."/>
            <person name="Lipzen A."/>
            <person name="Ng V."/>
            <person name="Sandor L."/>
            <person name="Barry K."/>
            <person name="Martinez A.T."/>
            <person name="Xiao Y."/>
            <person name="Gibbons J.G."/>
            <person name="Terashima K."/>
            <person name="Hibbett D.S."/>
            <person name="Grigoriev I.V."/>
        </authorList>
    </citation>
    <scope>NUCLEOTIDE SEQUENCE</scope>
    <source>
        <strain evidence="3">TFB9207</strain>
    </source>
</reference>
<feature type="transmembrane region" description="Helical" evidence="2">
    <location>
        <begin position="152"/>
        <end position="173"/>
    </location>
</feature>
<dbReference type="GO" id="GO:0070072">
    <property type="term" value="P:vacuolar proton-transporting V-type ATPase complex assembly"/>
    <property type="evidence" value="ECO:0007669"/>
    <property type="project" value="InterPro"/>
</dbReference>
<dbReference type="InterPro" id="IPR021013">
    <property type="entry name" value="ATPase_Vma12"/>
</dbReference>
<keyword evidence="2" id="KW-0812">Transmembrane</keyword>
<name>A0AA38P249_9AGAR</name>